<keyword evidence="1" id="KW-0547">Nucleotide-binding</keyword>
<organism evidence="2 3">
    <name type="scientific">Candidatus Chaera renei</name>
    <dbReference type="NCBI Taxonomy" id="2506947"/>
    <lineage>
        <taxon>Bacteria</taxon>
        <taxon>Candidatus Saccharimonadota</taxon>
        <taxon>Candidatus Saccharimonadia</taxon>
        <taxon>Candidatus Saccharimonadales</taxon>
        <taxon>Candidatus Saccharimonadaceae</taxon>
        <taxon>Candidatus Chaera</taxon>
    </lineage>
</organism>
<dbReference type="GO" id="GO:0050566">
    <property type="term" value="F:asparaginyl-tRNA synthase (glutamine-hydrolyzing) activity"/>
    <property type="evidence" value="ECO:0007669"/>
    <property type="project" value="RHEA"/>
</dbReference>
<dbReference type="GO" id="GO:0050567">
    <property type="term" value="F:glutaminyl-tRNA synthase (glutamine-hydrolyzing) activity"/>
    <property type="evidence" value="ECO:0007669"/>
    <property type="project" value="UniProtKB-UniRule"/>
</dbReference>
<dbReference type="SUPFAM" id="SSF141000">
    <property type="entry name" value="Glu-tRNAGln amidotransferase C subunit"/>
    <property type="match status" value="1"/>
</dbReference>
<comment type="catalytic activity">
    <reaction evidence="1">
        <text>L-aspartyl-tRNA(Asn) + L-glutamine + ATP + H2O = L-asparaginyl-tRNA(Asn) + L-glutamate + ADP + phosphate + 2 H(+)</text>
        <dbReference type="Rhea" id="RHEA:14513"/>
        <dbReference type="Rhea" id="RHEA-COMP:9674"/>
        <dbReference type="Rhea" id="RHEA-COMP:9677"/>
        <dbReference type="ChEBI" id="CHEBI:15377"/>
        <dbReference type="ChEBI" id="CHEBI:15378"/>
        <dbReference type="ChEBI" id="CHEBI:29985"/>
        <dbReference type="ChEBI" id="CHEBI:30616"/>
        <dbReference type="ChEBI" id="CHEBI:43474"/>
        <dbReference type="ChEBI" id="CHEBI:58359"/>
        <dbReference type="ChEBI" id="CHEBI:78515"/>
        <dbReference type="ChEBI" id="CHEBI:78516"/>
        <dbReference type="ChEBI" id="CHEBI:456216"/>
    </reaction>
</comment>
<dbReference type="Gene3D" id="1.10.20.60">
    <property type="entry name" value="Glu-tRNAGln amidotransferase C subunit, N-terminal domain"/>
    <property type="match status" value="1"/>
</dbReference>
<comment type="subunit">
    <text evidence="1">Heterotrimer of A, B and C subunits.</text>
</comment>
<keyword evidence="3" id="KW-1185">Reference proteome</keyword>
<dbReference type="PANTHER" id="PTHR15004:SF0">
    <property type="entry name" value="GLUTAMYL-TRNA(GLN) AMIDOTRANSFERASE SUBUNIT C, MITOCHONDRIAL"/>
    <property type="match status" value="1"/>
</dbReference>
<dbReference type="GO" id="GO:0006412">
    <property type="term" value="P:translation"/>
    <property type="evidence" value="ECO:0007669"/>
    <property type="project" value="UniProtKB-UniRule"/>
</dbReference>
<dbReference type="InterPro" id="IPR036113">
    <property type="entry name" value="Asp/Glu-ADT_sf_sub_c"/>
</dbReference>
<name>A0A4Q0AIH8_9BACT</name>
<dbReference type="GO" id="GO:0016740">
    <property type="term" value="F:transferase activity"/>
    <property type="evidence" value="ECO:0007669"/>
    <property type="project" value="UniProtKB-KW"/>
</dbReference>
<dbReference type="AlphaFoldDB" id="A0A4Q0AIH8"/>
<dbReference type="HAMAP" id="MF_00122">
    <property type="entry name" value="GatC"/>
    <property type="match status" value="1"/>
</dbReference>
<dbReference type="Pfam" id="PF02686">
    <property type="entry name" value="GatC"/>
    <property type="match status" value="1"/>
</dbReference>
<keyword evidence="1" id="KW-0648">Protein biosynthesis</keyword>
<dbReference type="NCBIfam" id="TIGR00135">
    <property type="entry name" value="gatC"/>
    <property type="match status" value="1"/>
</dbReference>
<comment type="similarity">
    <text evidence="1">Belongs to the GatC family.</text>
</comment>
<sequence>MSKVTPEDIQKLAQLSALSVSRTEAEHLARDLSAIVGYVEQLAAVDTAGLEPTYQVTGLQNVERPDEVTDYSDLRHGLLDANVPNLRPDGHIGVGRVLK</sequence>
<accession>A0A4Q0AIH8</accession>
<dbReference type="EMBL" id="SCKW01000022">
    <property type="protein sequence ID" value="RWZ79022.1"/>
    <property type="molecule type" value="Genomic_DNA"/>
</dbReference>
<evidence type="ECO:0000313" key="3">
    <source>
        <dbReference type="Proteomes" id="UP000289269"/>
    </source>
</evidence>
<dbReference type="InterPro" id="IPR003837">
    <property type="entry name" value="GatC"/>
</dbReference>
<evidence type="ECO:0000313" key="2">
    <source>
        <dbReference type="EMBL" id="RWZ79022.1"/>
    </source>
</evidence>
<protein>
    <recommendedName>
        <fullName evidence="1">Aspartyl/glutamyl-tRNA(Asn/Gln) amidotransferase subunit C</fullName>
        <shortName evidence="1">Asp/Glu-ADT subunit C</shortName>
        <ecNumber evidence="1">6.3.5.-</ecNumber>
    </recommendedName>
</protein>
<gene>
    <name evidence="1 2" type="primary">gatC</name>
    <name evidence="2" type="ORF">EOT04_02375</name>
</gene>
<comment type="catalytic activity">
    <reaction evidence="1">
        <text>L-glutamyl-tRNA(Gln) + L-glutamine + ATP + H2O = L-glutaminyl-tRNA(Gln) + L-glutamate + ADP + phosphate + H(+)</text>
        <dbReference type="Rhea" id="RHEA:17521"/>
        <dbReference type="Rhea" id="RHEA-COMP:9681"/>
        <dbReference type="Rhea" id="RHEA-COMP:9684"/>
        <dbReference type="ChEBI" id="CHEBI:15377"/>
        <dbReference type="ChEBI" id="CHEBI:15378"/>
        <dbReference type="ChEBI" id="CHEBI:29985"/>
        <dbReference type="ChEBI" id="CHEBI:30616"/>
        <dbReference type="ChEBI" id="CHEBI:43474"/>
        <dbReference type="ChEBI" id="CHEBI:58359"/>
        <dbReference type="ChEBI" id="CHEBI:78520"/>
        <dbReference type="ChEBI" id="CHEBI:78521"/>
        <dbReference type="ChEBI" id="CHEBI:456216"/>
    </reaction>
</comment>
<dbReference type="GO" id="GO:0006450">
    <property type="term" value="P:regulation of translational fidelity"/>
    <property type="evidence" value="ECO:0007669"/>
    <property type="project" value="InterPro"/>
</dbReference>
<comment type="caution">
    <text evidence="2">The sequence shown here is derived from an EMBL/GenBank/DDBJ whole genome shotgun (WGS) entry which is preliminary data.</text>
</comment>
<evidence type="ECO:0000256" key="1">
    <source>
        <dbReference type="HAMAP-Rule" id="MF_00122"/>
    </source>
</evidence>
<dbReference type="PANTHER" id="PTHR15004">
    <property type="entry name" value="GLUTAMYL-TRNA(GLN) AMIDOTRANSFERASE SUBUNIT C, MITOCHONDRIAL"/>
    <property type="match status" value="1"/>
</dbReference>
<dbReference type="EC" id="6.3.5.-" evidence="1"/>
<dbReference type="GO" id="GO:0005524">
    <property type="term" value="F:ATP binding"/>
    <property type="evidence" value="ECO:0007669"/>
    <property type="project" value="UniProtKB-KW"/>
</dbReference>
<dbReference type="Proteomes" id="UP000289269">
    <property type="component" value="Unassembled WGS sequence"/>
</dbReference>
<dbReference type="GO" id="GO:0070681">
    <property type="term" value="P:glutaminyl-tRNAGln biosynthesis via transamidation"/>
    <property type="evidence" value="ECO:0007669"/>
    <property type="project" value="TreeGrafter"/>
</dbReference>
<comment type="function">
    <text evidence="1">Allows the formation of correctly charged Asn-tRNA(Asn) or Gln-tRNA(Gln) through the transamidation of misacylated Asp-tRNA(Asn) or Glu-tRNA(Gln) in organisms which lack either or both of asparaginyl-tRNA or glutaminyl-tRNA synthetases. The reaction takes place in the presence of glutamine and ATP through an activated phospho-Asp-tRNA(Asn) or phospho-Glu-tRNA(Gln).</text>
</comment>
<keyword evidence="1" id="KW-0436">Ligase</keyword>
<reference evidence="2" key="1">
    <citation type="submission" date="2019-01" db="EMBL/GenBank/DDBJ databases">
        <title>Genomic signatures and co-occurrence patterns of the ultra-small Saccharimodia (Patescibacteria phylum) suggest a symbiotic lifestyle.</title>
        <authorList>
            <person name="Lemos L."/>
            <person name="Medeiros J."/>
            <person name="Andreote F."/>
            <person name="Fernandes G."/>
            <person name="Varani A."/>
            <person name="Oliveira G."/>
            <person name="Pylro V."/>
        </authorList>
    </citation>
    <scope>NUCLEOTIDE SEQUENCE [LARGE SCALE GENOMIC DNA]</scope>
    <source>
        <strain evidence="2">AMD01</strain>
    </source>
</reference>
<keyword evidence="1" id="KW-0067">ATP-binding</keyword>
<proteinExistence type="inferred from homology"/>